<proteinExistence type="predicted"/>
<organism evidence="11 12">
    <name type="scientific">Cynara cardunculus var. scolymus</name>
    <name type="common">Globe artichoke</name>
    <name type="synonym">Cynara scolymus</name>
    <dbReference type="NCBI Taxonomy" id="59895"/>
    <lineage>
        <taxon>Eukaryota</taxon>
        <taxon>Viridiplantae</taxon>
        <taxon>Streptophyta</taxon>
        <taxon>Embryophyta</taxon>
        <taxon>Tracheophyta</taxon>
        <taxon>Spermatophyta</taxon>
        <taxon>Magnoliopsida</taxon>
        <taxon>eudicotyledons</taxon>
        <taxon>Gunneridae</taxon>
        <taxon>Pentapetalae</taxon>
        <taxon>asterids</taxon>
        <taxon>campanulids</taxon>
        <taxon>Asterales</taxon>
        <taxon>Asteraceae</taxon>
        <taxon>Carduoideae</taxon>
        <taxon>Cardueae</taxon>
        <taxon>Carduinae</taxon>
        <taxon>Cynara</taxon>
    </lineage>
</organism>
<dbReference type="GO" id="GO:0000712">
    <property type="term" value="P:resolution of meiotic recombination intermediates"/>
    <property type="evidence" value="ECO:0007669"/>
    <property type="project" value="TreeGrafter"/>
</dbReference>
<feature type="active site" description="O-(5'-phospho-DNA)-tyrosine intermediate" evidence="9">
    <location>
        <position position="88"/>
    </location>
</feature>
<dbReference type="PANTHER" id="PTHR10169">
    <property type="entry name" value="DNA TOPOISOMERASE/GYRASE"/>
    <property type="match status" value="1"/>
</dbReference>
<feature type="domain" description="Topo IIA-type catalytic" evidence="10">
    <location>
        <begin position="1"/>
        <end position="195"/>
    </location>
</feature>
<dbReference type="GO" id="GO:0003918">
    <property type="term" value="F:DNA topoisomerase type II (double strand cut, ATP-hydrolyzing) activity"/>
    <property type="evidence" value="ECO:0007669"/>
    <property type="project" value="UniProtKB-EC"/>
</dbReference>
<keyword evidence="6 9" id="KW-0799">Topoisomerase</keyword>
<keyword evidence="5" id="KW-0067">ATP-binding</keyword>
<sequence>MVDGLKPGQRKILFCAFKKPIFQEVKVAQFSGYVSEHSTYYQEEQSLVSTIIGIAQNYVGSNNINFLYPSGQFGTRQMGGKDHASAKYIYTKFSPITPHIFQKSDELLLDYLNEDGQSIKPTWFMSIILMVLVNGSEKIGIGWCTFVPNYNPRDIIANLKRLLNNEPLVIVNPWYKWFKGILLKMASKDTGYTTT</sequence>
<dbReference type="Proteomes" id="UP000243975">
    <property type="component" value="Unassembled WGS sequence"/>
</dbReference>
<dbReference type="SMART" id="SM00434">
    <property type="entry name" value="TOP4c"/>
    <property type="match status" value="1"/>
</dbReference>
<dbReference type="PANTHER" id="PTHR10169:SF38">
    <property type="entry name" value="DNA TOPOISOMERASE 2"/>
    <property type="match status" value="1"/>
</dbReference>
<dbReference type="GO" id="GO:0000819">
    <property type="term" value="P:sister chromatid segregation"/>
    <property type="evidence" value="ECO:0007669"/>
    <property type="project" value="TreeGrafter"/>
</dbReference>
<dbReference type="InterPro" id="IPR001154">
    <property type="entry name" value="TopoII_euk"/>
</dbReference>
<gene>
    <name evidence="11" type="ORF">Ccrd_025889</name>
</gene>
<accession>A0A103TQR7</accession>
<evidence type="ECO:0000313" key="12">
    <source>
        <dbReference type="Proteomes" id="UP000243975"/>
    </source>
</evidence>
<evidence type="ECO:0000256" key="1">
    <source>
        <dbReference type="ARBA" id="ARBA00000185"/>
    </source>
</evidence>
<evidence type="ECO:0000256" key="5">
    <source>
        <dbReference type="ARBA" id="ARBA00022840"/>
    </source>
</evidence>
<name>A0A103TQR7_CYNCS</name>
<keyword evidence="8 9" id="KW-0413">Isomerase</keyword>
<dbReference type="InterPro" id="IPR013758">
    <property type="entry name" value="Topo_IIA_A/C_ab"/>
</dbReference>
<dbReference type="InterPro" id="IPR013760">
    <property type="entry name" value="Topo_IIA-like_dom_sf"/>
</dbReference>
<reference evidence="11 12" key="1">
    <citation type="journal article" date="2016" name="Sci. Rep.">
        <title>The genome sequence of the outbreeding globe artichoke constructed de novo incorporating a phase-aware low-pass sequencing strategy of F1 progeny.</title>
        <authorList>
            <person name="Scaglione D."/>
            <person name="Reyes-Chin-Wo S."/>
            <person name="Acquadro A."/>
            <person name="Froenicke L."/>
            <person name="Portis E."/>
            <person name="Beitel C."/>
            <person name="Tirone M."/>
            <person name="Mauro R."/>
            <person name="Lo Monaco A."/>
            <person name="Mauromicale G."/>
            <person name="Faccioli P."/>
            <person name="Cattivelli L."/>
            <person name="Rieseberg L."/>
            <person name="Michelmore R."/>
            <person name="Lanteri S."/>
        </authorList>
    </citation>
    <scope>NUCLEOTIDE SEQUENCE [LARGE SCALE GENOMIC DNA]</scope>
    <source>
        <strain evidence="11">2C</strain>
    </source>
</reference>
<dbReference type="EMBL" id="LEKV01007048">
    <property type="protein sequence ID" value="KVH21604.1"/>
    <property type="molecule type" value="Genomic_DNA"/>
</dbReference>
<dbReference type="SUPFAM" id="SSF56719">
    <property type="entry name" value="Type II DNA topoisomerase"/>
    <property type="match status" value="1"/>
</dbReference>
<evidence type="ECO:0000256" key="8">
    <source>
        <dbReference type="ARBA" id="ARBA00023235"/>
    </source>
</evidence>
<evidence type="ECO:0000256" key="3">
    <source>
        <dbReference type="ARBA" id="ARBA00012895"/>
    </source>
</evidence>
<dbReference type="EC" id="5.6.2.2" evidence="3"/>
<evidence type="ECO:0000313" key="11">
    <source>
        <dbReference type="EMBL" id="KVH21604.1"/>
    </source>
</evidence>
<keyword evidence="12" id="KW-1185">Reference proteome</keyword>
<dbReference type="InterPro" id="IPR050634">
    <property type="entry name" value="DNA_Topoisomerase_II"/>
</dbReference>
<dbReference type="GO" id="GO:0003677">
    <property type="term" value="F:DNA binding"/>
    <property type="evidence" value="ECO:0007669"/>
    <property type="project" value="UniProtKB-UniRule"/>
</dbReference>
<dbReference type="GO" id="GO:0006265">
    <property type="term" value="P:DNA topological change"/>
    <property type="evidence" value="ECO:0007669"/>
    <property type="project" value="UniProtKB-UniRule"/>
</dbReference>
<dbReference type="Pfam" id="PF00521">
    <property type="entry name" value="DNA_topoisoIV"/>
    <property type="match status" value="1"/>
</dbReference>
<comment type="caution">
    <text evidence="11">The sequence shown here is derived from an EMBL/GenBank/DDBJ whole genome shotgun (WGS) entry which is preliminary data.</text>
</comment>
<comment type="cofactor">
    <cofactor evidence="2">
        <name>Mg(2+)</name>
        <dbReference type="ChEBI" id="CHEBI:18420"/>
    </cofactor>
</comment>
<evidence type="ECO:0000256" key="2">
    <source>
        <dbReference type="ARBA" id="ARBA00001946"/>
    </source>
</evidence>
<evidence type="ECO:0000256" key="7">
    <source>
        <dbReference type="ARBA" id="ARBA00023125"/>
    </source>
</evidence>
<evidence type="ECO:0000256" key="4">
    <source>
        <dbReference type="ARBA" id="ARBA00022741"/>
    </source>
</evidence>
<dbReference type="OMA" id="PITPHIF"/>
<dbReference type="STRING" id="59895.A0A103TQR7"/>
<comment type="catalytic activity">
    <reaction evidence="1 9">
        <text>ATP-dependent breakage, passage and rejoining of double-stranded DNA.</text>
        <dbReference type="EC" id="5.6.2.2"/>
    </reaction>
</comment>
<dbReference type="Gramene" id="KVH21604">
    <property type="protein sequence ID" value="KVH21604"/>
    <property type="gene ID" value="Ccrd_025889"/>
</dbReference>
<protein>
    <recommendedName>
        <fullName evidence="3">DNA topoisomerase (ATP-hydrolyzing)</fullName>
        <ecNumber evidence="3">5.6.2.2</ecNumber>
    </recommendedName>
</protein>
<evidence type="ECO:0000259" key="10">
    <source>
        <dbReference type="PROSITE" id="PS52040"/>
    </source>
</evidence>
<dbReference type="Gene3D" id="3.90.199.10">
    <property type="entry name" value="Topoisomerase II, domain 5"/>
    <property type="match status" value="1"/>
</dbReference>
<dbReference type="AlphaFoldDB" id="A0A103TQR7"/>
<dbReference type="InterPro" id="IPR002205">
    <property type="entry name" value="Topo_IIA_dom_A"/>
</dbReference>
<dbReference type="GO" id="GO:0005634">
    <property type="term" value="C:nucleus"/>
    <property type="evidence" value="ECO:0007669"/>
    <property type="project" value="TreeGrafter"/>
</dbReference>
<dbReference type="PRINTS" id="PR01158">
    <property type="entry name" value="TOPISMRASEII"/>
</dbReference>
<dbReference type="GO" id="GO:0005524">
    <property type="term" value="F:ATP binding"/>
    <property type="evidence" value="ECO:0007669"/>
    <property type="project" value="UniProtKB-KW"/>
</dbReference>
<evidence type="ECO:0000256" key="6">
    <source>
        <dbReference type="ARBA" id="ARBA00023029"/>
    </source>
</evidence>
<evidence type="ECO:0000256" key="9">
    <source>
        <dbReference type="PROSITE-ProRule" id="PRU01384"/>
    </source>
</evidence>
<dbReference type="PROSITE" id="PS52040">
    <property type="entry name" value="TOPO_IIA"/>
    <property type="match status" value="1"/>
</dbReference>
<keyword evidence="7 9" id="KW-0238">DNA-binding</keyword>
<keyword evidence="4" id="KW-0547">Nucleotide-binding</keyword>
<dbReference type="FunFam" id="3.90.199.10:FF:000002">
    <property type="entry name" value="DNA topoisomerase 2"/>
    <property type="match status" value="1"/>
</dbReference>